<keyword evidence="2" id="KW-0012">Acyltransferase</keyword>
<dbReference type="SUPFAM" id="SSF55729">
    <property type="entry name" value="Acyl-CoA N-acyltransferases (Nat)"/>
    <property type="match status" value="1"/>
</dbReference>
<dbReference type="CDD" id="cd04301">
    <property type="entry name" value="NAT_SF"/>
    <property type="match status" value="1"/>
</dbReference>
<dbReference type="Proteomes" id="UP000184363">
    <property type="component" value="Unassembled WGS sequence"/>
</dbReference>
<evidence type="ECO:0000256" key="1">
    <source>
        <dbReference type="ARBA" id="ARBA00022679"/>
    </source>
</evidence>
<dbReference type="PROSITE" id="PS51186">
    <property type="entry name" value="GNAT"/>
    <property type="match status" value="1"/>
</dbReference>
<reference evidence="4 5" key="1">
    <citation type="submission" date="2016-11" db="EMBL/GenBank/DDBJ databases">
        <authorList>
            <person name="Jaros S."/>
            <person name="Januszkiewicz K."/>
            <person name="Wedrychowicz H."/>
        </authorList>
    </citation>
    <scope>NUCLEOTIDE SEQUENCE [LARGE SCALE GENOMIC DNA]</scope>
    <source>
        <strain evidence="4 5">DSM 43832</strain>
    </source>
</reference>
<evidence type="ECO:0000256" key="2">
    <source>
        <dbReference type="ARBA" id="ARBA00023315"/>
    </source>
</evidence>
<dbReference type="PANTHER" id="PTHR43626:SF4">
    <property type="entry name" value="GCN5-RELATED N-ACETYLTRANSFERASE 2, CHLOROPLASTIC"/>
    <property type="match status" value="1"/>
</dbReference>
<organism evidence="4 5">
    <name type="scientific">Pseudonocardia thermophila</name>
    <dbReference type="NCBI Taxonomy" id="1848"/>
    <lineage>
        <taxon>Bacteria</taxon>
        <taxon>Bacillati</taxon>
        <taxon>Actinomycetota</taxon>
        <taxon>Actinomycetes</taxon>
        <taxon>Pseudonocardiales</taxon>
        <taxon>Pseudonocardiaceae</taxon>
        <taxon>Pseudonocardia</taxon>
    </lineage>
</organism>
<evidence type="ECO:0000259" key="3">
    <source>
        <dbReference type="PROSITE" id="PS51186"/>
    </source>
</evidence>
<dbReference type="PANTHER" id="PTHR43626">
    <property type="entry name" value="ACYL-COA N-ACYLTRANSFERASE"/>
    <property type="match status" value="1"/>
</dbReference>
<dbReference type="InterPro" id="IPR000182">
    <property type="entry name" value="GNAT_dom"/>
</dbReference>
<dbReference type="InterPro" id="IPR045039">
    <property type="entry name" value="NSI-like"/>
</dbReference>
<evidence type="ECO:0000313" key="4">
    <source>
        <dbReference type="EMBL" id="SHK25077.1"/>
    </source>
</evidence>
<keyword evidence="1" id="KW-0808">Transferase</keyword>
<keyword evidence="5" id="KW-1185">Reference proteome</keyword>
<dbReference type="InterPro" id="IPR016181">
    <property type="entry name" value="Acyl_CoA_acyltransferase"/>
</dbReference>
<name>A0A1M6QYD0_PSETH</name>
<proteinExistence type="predicted"/>
<sequence>MKQVAAACGGLRQVRNRVHVVGIAVRRARTPDVRTIKQLVDHYAGKVLLAKEIITLYESVQEFFVAEVDGEVVGCGALHVMWEDLGEVRTVAVRPDMAGRGIGHAIVSALIDQARELGLQRLFVLTFEKQFFSRHGFEEIDGTPVEPDVFAAMLRSYDAGVAEFLDLAHVKPNTLGNVRMLLHL</sequence>
<dbReference type="GO" id="GO:0005737">
    <property type="term" value="C:cytoplasm"/>
    <property type="evidence" value="ECO:0007669"/>
    <property type="project" value="TreeGrafter"/>
</dbReference>
<dbReference type="STRING" id="1848.SAMN05443637_10475"/>
<dbReference type="AlphaFoldDB" id="A0A1M6QYD0"/>
<evidence type="ECO:0000313" key="5">
    <source>
        <dbReference type="Proteomes" id="UP000184363"/>
    </source>
</evidence>
<feature type="domain" description="N-acetyltransferase" evidence="3">
    <location>
        <begin position="23"/>
        <end position="156"/>
    </location>
</feature>
<accession>A0A1M6QYD0</accession>
<protein>
    <submittedName>
        <fullName evidence="4">N-acetylglutamate synthase</fullName>
    </submittedName>
</protein>
<dbReference type="NCBIfam" id="NF005921">
    <property type="entry name" value="PRK07922.1"/>
    <property type="match status" value="1"/>
</dbReference>
<gene>
    <name evidence="4" type="ORF">SAMN05443637_10475</name>
</gene>
<dbReference type="GO" id="GO:0008080">
    <property type="term" value="F:N-acetyltransferase activity"/>
    <property type="evidence" value="ECO:0007669"/>
    <property type="project" value="InterPro"/>
</dbReference>
<dbReference type="EMBL" id="FRAP01000004">
    <property type="protein sequence ID" value="SHK25077.1"/>
    <property type="molecule type" value="Genomic_DNA"/>
</dbReference>
<dbReference type="Pfam" id="PF00583">
    <property type="entry name" value="Acetyltransf_1"/>
    <property type="match status" value="1"/>
</dbReference>
<dbReference type="Gene3D" id="3.40.630.30">
    <property type="match status" value="1"/>
</dbReference>